<evidence type="ECO:0000256" key="1">
    <source>
        <dbReference type="ARBA" id="ARBA00010136"/>
    </source>
</evidence>
<evidence type="ECO:0000256" key="2">
    <source>
        <dbReference type="SAM" id="SignalP"/>
    </source>
</evidence>
<gene>
    <name evidence="6" type="primary">HaOG205146</name>
    <name evidence="6" type="ORF">B5X24_HaOG205146</name>
</gene>
<dbReference type="GO" id="GO:0008270">
    <property type="term" value="F:zinc ion binding"/>
    <property type="evidence" value="ECO:0007669"/>
    <property type="project" value="InterPro"/>
</dbReference>
<dbReference type="OrthoDB" id="6584069at2759"/>
<evidence type="ECO:0000259" key="4">
    <source>
        <dbReference type="Pfam" id="PF11838"/>
    </source>
</evidence>
<sequence length="860" mass="100671">MFRAFLIFVCLFSFTKGQSVIVVDEECLNYTVYPVQYELSIYPYIYADHSYYDCELIITVIANAPNVNVIDLDAKDLEIQGESIKVFDGPNNIVNGPRPFEYNDLTSKLRIYLKEPLKMYSKGNRQLYNIKIMFRKFVKEDDSGIFLVKYYDEQSKEYKYLLQTRLSPNKAKYFFPCFENPKFEAVFKFRVFILKDMKDLQYTNTSIVIAEELLTHSIKDGYTIIEYMASPQVGLHQVGFHYSVFANTQLQAKHTNDTIILWAPIDELHDYKFIHNFGITIIDLIHEYAKDDRALVQGPINLITVPDLISGYEIGSWNLLTNGAYRIVNIAQFTSIKQLEAMTFELAQHLSRIWLGNPGEIERTRWKEEWFKEGMATYLAYHFLTQYNYGNPLPEMRPLTVYGLQMKHKAMAVDWHKSTPALETFNRSLAIEIPARYKDLVMMKTGAILWMLENWVESEKFHKSIMNYMKSRRGKYVSLEDFTTTLDHDTIECFHQFFNGSTASRILGSWFRRRGYPVINVQVLRDRTPNSVQLKQRQFSFTLDNREVTDFLIPISYVVQNNQDCYNCYKPRFTIGAQTYTFSENLKDGWIIVNRQGTGYYRVNYDPVTWTLIAKSLIENNAIIDELNRAQIVNDVFALYVAGDMNMDLAMDVLEYLEKERSPAVWAAAAAGYELLSTEGANCNMSKQVYWEWESFMRKKVIPMYSQLIKSKDNQWLTRLFRKNVLDLACSLNYEHCHSHVRRIYVEDRRGKHNLFPDCRMSYFFVLGNETFSNTYSRELNPIEEYDKMIADKKIRERLRFIGRIPMGEPRPLPIVMSSTTEQTSTEEVTEEQQTDGALSLKYSSMVLLITIIINYLSLR</sequence>
<evidence type="ECO:0008006" key="8">
    <source>
        <dbReference type="Google" id="ProtNLM"/>
    </source>
</evidence>
<keyword evidence="2" id="KW-0732">Signal</keyword>
<dbReference type="Gene3D" id="1.25.50.20">
    <property type="match status" value="1"/>
</dbReference>
<evidence type="ECO:0000313" key="6">
    <source>
        <dbReference type="EMBL" id="PZC76120.1"/>
    </source>
</evidence>
<dbReference type="GO" id="GO:0005615">
    <property type="term" value="C:extracellular space"/>
    <property type="evidence" value="ECO:0007669"/>
    <property type="project" value="TreeGrafter"/>
</dbReference>
<evidence type="ECO:0000313" key="7">
    <source>
        <dbReference type="Proteomes" id="UP000249218"/>
    </source>
</evidence>
<feature type="domain" description="Peptidase M1 membrane alanine aminopeptidase" evidence="3">
    <location>
        <begin position="314"/>
        <end position="490"/>
    </location>
</feature>
<dbReference type="AlphaFoldDB" id="A0A2W1BTL9"/>
<evidence type="ECO:0000259" key="3">
    <source>
        <dbReference type="Pfam" id="PF01433"/>
    </source>
</evidence>
<proteinExistence type="inferred from homology"/>
<dbReference type="Proteomes" id="UP000249218">
    <property type="component" value="Unassembled WGS sequence"/>
</dbReference>
<dbReference type="InterPro" id="IPR045357">
    <property type="entry name" value="Aminopeptidase_N-like_N"/>
</dbReference>
<dbReference type="GO" id="GO:0042277">
    <property type="term" value="F:peptide binding"/>
    <property type="evidence" value="ECO:0007669"/>
    <property type="project" value="TreeGrafter"/>
</dbReference>
<protein>
    <recommendedName>
        <fullName evidence="8">Aminopeptidase</fullName>
    </recommendedName>
</protein>
<feature type="domain" description="ERAP1-like C-terminal" evidence="4">
    <location>
        <begin position="590"/>
        <end position="764"/>
    </location>
</feature>
<comment type="similarity">
    <text evidence="1">Belongs to the peptidase M1 family.</text>
</comment>
<dbReference type="InterPro" id="IPR024571">
    <property type="entry name" value="ERAP1-like_C_dom"/>
</dbReference>
<dbReference type="GO" id="GO:0016020">
    <property type="term" value="C:membrane"/>
    <property type="evidence" value="ECO:0007669"/>
    <property type="project" value="TreeGrafter"/>
</dbReference>
<dbReference type="GO" id="GO:0043171">
    <property type="term" value="P:peptide catabolic process"/>
    <property type="evidence" value="ECO:0007669"/>
    <property type="project" value="TreeGrafter"/>
</dbReference>
<dbReference type="Gene3D" id="1.10.390.10">
    <property type="entry name" value="Neutral Protease Domain 2"/>
    <property type="match status" value="1"/>
</dbReference>
<name>A0A2W1BTL9_HELAM</name>
<feature type="signal peptide" evidence="2">
    <location>
        <begin position="1"/>
        <end position="17"/>
    </location>
</feature>
<dbReference type="Pfam" id="PF01433">
    <property type="entry name" value="Peptidase_M1"/>
    <property type="match status" value="1"/>
</dbReference>
<dbReference type="GO" id="GO:0070006">
    <property type="term" value="F:metalloaminopeptidase activity"/>
    <property type="evidence" value="ECO:0007669"/>
    <property type="project" value="TreeGrafter"/>
</dbReference>
<dbReference type="EMBL" id="KZ149969">
    <property type="protein sequence ID" value="PZC76120.1"/>
    <property type="molecule type" value="Genomic_DNA"/>
</dbReference>
<dbReference type="PANTHER" id="PTHR11533">
    <property type="entry name" value="PROTEASE M1 ZINC METALLOPROTEASE"/>
    <property type="match status" value="1"/>
</dbReference>
<reference evidence="6 7" key="1">
    <citation type="journal article" date="2017" name="BMC Biol.">
        <title>Genomic innovations, transcriptional plasticity and gene loss underlying the evolution and divergence of two highly polyphagous and invasive Helicoverpa pest species.</title>
        <authorList>
            <person name="Pearce S.L."/>
            <person name="Clarke D.F."/>
            <person name="East P.D."/>
            <person name="Elfekih S."/>
            <person name="Gordon K.H."/>
            <person name="Jermiin L.S."/>
            <person name="McGaughran A."/>
            <person name="Oakeshott J.G."/>
            <person name="Papanikolaou A."/>
            <person name="Perera O.P."/>
            <person name="Rane R.V."/>
            <person name="Richards S."/>
            <person name="Tay W.T."/>
            <person name="Walsh T.K."/>
            <person name="Anderson A."/>
            <person name="Anderson C.J."/>
            <person name="Asgari S."/>
            <person name="Board P.G."/>
            <person name="Bretschneider A."/>
            <person name="Campbell P.M."/>
            <person name="Chertemps T."/>
            <person name="Christeller J.T."/>
            <person name="Coppin C.W."/>
            <person name="Downes S.J."/>
            <person name="Duan G."/>
            <person name="Farnsworth C.A."/>
            <person name="Good R.T."/>
            <person name="Han L.B."/>
            <person name="Han Y.C."/>
            <person name="Hatje K."/>
            <person name="Horne I."/>
            <person name="Huang Y.P."/>
            <person name="Hughes D.S."/>
            <person name="Jacquin-Joly E."/>
            <person name="James W."/>
            <person name="Jhangiani S."/>
            <person name="Kollmar M."/>
            <person name="Kuwar S.S."/>
            <person name="Li S."/>
            <person name="Liu N.Y."/>
            <person name="Maibeche M.T."/>
            <person name="Miller J.R."/>
            <person name="Montagne N."/>
            <person name="Perry T."/>
            <person name="Qu J."/>
            <person name="Song S.V."/>
            <person name="Sutton G.G."/>
            <person name="Vogel H."/>
            <person name="Walenz B.P."/>
            <person name="Xu W."/>
            <person name="Zhang H.J."/>
            <person name="Zou Z."/>
            <person name="Batterham P."/>
            <person name="Edwards O.R."/>
            <person name="Feyereisen R."/>
            <person name="Gibbs R.A."/>
            <person name="Heckel D.G."/>
            <person name="McGrath A."/>
            <person name="Robin C."/>
            <person name="Scherer S.E."/>
            <person name="Worley K.C."/>
            <person name="Wu Y.D."/>
        </authorList>
    </citation>
    <scope>NUCLEOTIDE SEQUENCE [LARGE SCALE GENOMIC DNA]</scope>
    <source>
        <strain evidence="6">Harm_GR_Male_#8</strain>
        <tissue evidence="6">Whole organism</tissue>
    </source>
</reference>
<feature type="chain" id="PRO_5015941581" description="Aminopeptidase" evidence="2">
    <location>
        <begin position="18"/>
        <end position="860"/>
    </location>
</feature>
<dbReference type="Gene3D" id="2.60.40.1730">
    <property type="entry name" value="tricorn interacting facor f3 domain"/>
    <property type="match status" value="1"/>
</dbReference>
<dbReference type="Pfam" id="PF17900">
    <property type="entry name" value="Peptidase_M1_N"/>
    <property type="match status" value="1"/>
</dbReference>
<keyword evidence="7" id="KW-1185">Reference proteome</keyword>
<dbReference type="InterPro" id="IPR050344">
    <property type="entry name" value="Peptidase_M1_aminopeptidases"/>
</dbReference>
<dbReference type="SUPFAM" id="SSF55486">
    <property type="entry name" value="Metalloproteases ('zincins'), catalytic domain"/>
    <property type="match status" value="1"/>
</dbReference>
<dbReference type="GO" id="GO:0005737">
    <property type="term" value="C:cytoplasm"/>
    <property type="evidence" value="ECO:0007669"/>
    <property type="project" value="TreeGrafter"/>
</dbReference>
<dbReference type="InterPro" id="IPR042097">
    <property type="entry name" value="Aminopeptidase_N-like_N_sf"/>
</dbReference>
<dbReference type="Pfam" id="PF11838">
    <property type="entry name" value="ERAP1_C"/>
    <property type="match status" value="1"/>
</dbReference>
<evidence type="ECO:0000259" key="5">
    <source>
        <dbReference type="Pfam" id="PF17900"/>
    </source>
</evidence>
<dbReference type="SUPFAM" id="SSF63737">
    <property type="entry name" value="Leukotriene A4 hydrolase N-terminal domain"/>
    <property type="match status" value="1"/>
</dbReference>
<dbReference type="PANTHER" id="PTHR11533:SF21">
    <property type="entry name" value="AMINOPEPTIDASE"/>
    <property type="match status" value="1"/>
</dbReference>
<dbReference type="InterPro" id="IPR027268">
    <property type="entry name" value="Peptidase_M4/M1_CTD_sf"/>
</dbReference>
<feature type="domain" description="Aminopeptidase N-like N-terminal" evidence="5">
    <location>
        <begin position="34"/>
        <end position="197"/>
    </location>
</feature>
<dbReference type="GO" id="GO:0006508">
    <property type="term" value="P:proteolysis"/>
    <property type="evidence" value="ECO:0007669"/>
    <property type="project" value="TreeGrafter"/>
</dbReference>
<accession>A0A2W1BTL9</accession>
<dbReference type="Gene3D" id="2.60.40.1910">
    <property type="match status" value="1"/>
</dbReference>
<organism evidence="6 7">
    <name type="scientific">Helicoverpa armigera</name>
    <name type="common">Cotton bollworm</name>
    <name type="synonym">Heliothis armigera</name>
    <dbReference type="NCBI Taxonomy" id="29058"/>
    <lineage>
        <taxon>Eukaryota</taxon>
        <taxon>Metazoa</taxon>
        <taxon>Ecdysozoa</taxon>
        <taxon>Arthropoda</taxon>
        <taxon>Hexapoda</taxon>
        <taxon>Insecta</taxon>
        <taxon>Pterygota</taxon>
        <taxon>Neoptera</taxon>
        <taxon>Endopterygota</taxon>
        <taxon>Lepidoptera</taxon>
        <taxon>Glossata</taxon>
        <taxon>Ditrysia</taxon>
        <taxon>Noctuoidea</taxon>
        <taxon>Noctuidae</taxon>
        <taxon>Heliothinae</taxon>
        <taxon>Helicoverpa</taxon>
    </lineage>
</organism>
<dbReference type="InterPro" id="IPR014782">
    <property type="entry name" value="Peptidase_M1_dom"/>
</dbReference>